<dbReference type="InterPro" id="IPR014016">
    <property type="entry name" value="UvrD-like_ATP-bd"/>
</dbReference>
<evidence type="ECO:0000313" key="9">
    <source>
        <dbReference type="Proteomes" id="UP000581206"/>
    </source>
</evidence>
<protein>
    <submittedName>
        <fullName evidence="8">AAA family ATPase</fullName>
    </submittedName>
</protein>
<organism evidence="8 9">
    <name type="scientific">Cellulomonas denverensis</name>
    <dbReference type="NCBI Taxonomy" id="264297"/>
    <lineage>
        <taxon>Bacteria</taxon>
        <taxon>Bacillati</taxon>
        <taxon>Actinomycetota</taxon>
        <taxon>Actinomycetes</taxon>
        <taxon>Micrococcales</taxon>
        <taxon>Cellulomonadaceae</taxon>
        <taxon>Cellulomonas</taxon>
    </lineage>
</organism>
<keyword evidence="4 5" id="KW-0067">ATP-binding</keyword>
<dbReference type="InterPro" id="IPR000212">
    <property type="entry name" value="DNA_helicase_UvrD/REP"/>
</dbReference>
<gene>
    <name evidence="8" type="ORF">HGA03_14245</name>
</gene>
<reference evidence="8 9" key="1">
    <citation type="submission" date="2020-04" db="EMBL/GenBank/DDBJ databases">
        <title>MicrobeNet Type strains.</title>
        <authorList>
            <person name="Nicholson A.C."/>
        </authorList>
    </citation>
    <scope>NUCLEOTIDE SEQUENCE [LARGE SCALE GENOMIC DNA]</scope>
    <source>
        <strain evidence="8 9">ATCC BAA-788</strain>
    </source>
</reference>
<name>A0A7X6R055_9CELL</name>
<dbReference type="Pfam" id="PF13245">
    <property type="entry name" value="AAA_19"/>
    <property type="match status" value="1"/>
</dbReference>
<dbReference type="GO" id="GO:0000725">
    <property type="term" value="P:recombinational repair"/>
    <property type="evidence" value="ECO:0007669"/>
    <property type="project" value="TreeGrafter"/>
</dbReference>
<feature type="compositionally biased region" description="Basic and acidic residues" evidence="6">
    <location>
        <begin position="1"/>
        <end position="16"/>
    </location>
</feature>
<comment type="caution">
    <text evidence="8">The sequence shown here is derived from an EMBL/GenBank/DDBJ whole genome shotgun (WGS) entry which is preliminary data.</text>
</comment>
<dbReference type="AlphaFoldDB" id="A0A7X6R055"/>
<evidence type="ECO:0000256" key="6">
    <source>
        <dbReference type="SAM" id="MobiDB-lite"/>
    </source>
</evidence>
<accession>A0A7X6R055</accession>
<dbReference type="SUPFAM" id="SSF52540">
    <property type="entry name" value="P-loop containing nucleoside triphosphate hydrolases"/>
    <property type="match status" value="1"/>
</dbReference>
<dbReference type="GO" id="GO:0043138">
    <property type="term" value="F:3'-5' DNA helicase activity"/>
    <property type="evidence" value="ECO:0007669"/>
    <property type="project" value="TreeGrafter"/>
</dbReference>
<feature type="region of interest" description="Disordered" evidence="6">
    <location>
        <begin position="52"/>
        <end position="71"/>
    </location>
</feature>
<feature type="region of interest" description="Disordered" evidence="6">
    <location>
        <begin position="1"/>
        <end position="22"/>
    </location>
</feature>
<keyword evidence="9" id="KW-1185">Reference proteome</keyword>
<feature type="domain" description="UvrD-like helicase ATP-binding" evidence="7">
    <location>
        <begin position="204"/>
        <end position="608"/>
    </location>
</feature>
<dbReference type="GO" id="GO:0005829">
    <property type="term" value="C:cytosol"/>
    <property type="evidence" value="ECO:0007669"/>
    <property type="project" value="TreeGrafter"/>
</dbReference>
<sequence length="771" mass="82841">MMDGRSTRSGEVRATDGARVNSIDKQLRAEQDVVDGLYRRLDELRRQTRDRLAQVRRAGPSGSPQNRSERDAFATLYEDRVARLEAVEDRLAFGRLDLTDGERRYIGRIGLNDEEHAPLLTDWRAPAAQAFYRATAAHPDGVVLRRHLVTRGRSVTGVEDELLDLSAVAEGAGLPGGEQLSGEGALLAALAARRTGRMGDIVATIQAEQDAVIRSALQGALVVQGGPGTGKTAVALHRAAYLLYNHRRVLERSGVLLVGPSRTFLRYIDQVLPSLGETGVVSTTVAELFPGVVATGAEDDAVAELKGRAVWREVIERAVKQRQRVPAEPVRVTIDGQTVVVKPSDVRAAINHARRGHRPHNQARVTFVRDMLGRLAEQYVGQLAFSVAPEDRSEILEELRTTREIRIALNLAWMPLTPQGLVSALFAKPQRLADAAAGVFSRAERRLLERPADAPWTPADVPLLDEAAELLGEDDQAAKAQARRDAEQRNQELDYARQVLEQSGNALVSADVLADRFAAGGPVLTTAERAAADRAWAYGHVVVDEAQELSAMAWRMILRRVPTRSLTVVGDVAQTSTAAGTRDWAEVFDRLLPGQWRQETLTINYRTPATVTTAAEGVGRAAGLPLTTTEAARDVPDALVAERVAATELVAATARRAVAEAEAVRDASGAGRVAVIATAELIEPVRAAIAGAGHAELLGGTRSGAPDLDAAVTPLTAEQSKGLEFDAVVLVEPSAVLAEGGPGDLYVAMTRPTTALRVVHSRDLPAGWPST</sequence>
<evidence type="ECO:0000256" key="3">
    <source>
        <dbReference type="ARBA" id="ARBA00022806"/>
    </source>
</evidence>
<evidence type="ECO:0000256" key="4">
    <source>
        <dbReference type="ARBA" id="ARBA00022840"/>
    </source>
</evidence>
<evidence type="ECO:0000259" key="7">
    <source>
        <dbReference type="PROSITE" id="PS51198"/>
    </source>
</evidence>
<dbReference type="Proteomes" id="UP000581206">
    <property type="component" value="Unassembled WGS sequence"/>
</dbReference>
<dbReference type="GO" id="GO:0005524">
    <property type="term" value="F:ATP binding"/>
    <property type="evidence" value="ECO:0007669"/>
    <property type="project" value="UniProtKB-UniRule"/>
</dbReference>
<dbReference type="GO" id="GO:0003677">
    <property type="term" value="F:DNA binding"/>
    <property type="evidence" value="ECO:0007669"/>
    <property type="project" value="InterPro"/>
</dbReference>
<dbReference type="Gene3D" id="3.40.50.300">
    <property type="entry name" value="P-loop containing nucleotide triphosphate hydrolases"/>
    <property type="match status" value="3"/>
</dbReference>
<dbReference type="PROSITE" id="PS51198">
    <property type="entry name" value="UVRD_HELICASE_ATP_BIND"/>
    <property type="match status" value="1"/>
</dbReference>
<keyword evidence="1 5" id="KW-0547">Nucleotide-binding</keyword>
<evidence type="ECO:0000256" key="5">
    <source>
        <dbReference type="PROSITE-ProRule" id="PRU00560"/>
    </source>
</evidence>
<dbReference type="PANTHER" id="PTHR11070:SF45">
    <property type="entry name" value="DNA 3'-5' HELICASE"/>
    <property type="match status" value="1"/>
</dbReference>
<dbReference type="PANTHER" id="PTHR11070">
    <property type="entry name" value="UVRD / RECB / PCRA DNA HELICASE FAMILY MEMBER"/>
    <property type="match status" value="1"/>
</dbReference>
<feature type="binding site" evidence="5">
    <location>
        <begin position="225"/>
        <end position="232"/>
    </location>
    <ligand>
        <name>ATP</name>
        <dbReference type="ChEBI" id="CHEBI:30616"/>
    </ligand>
</feature>
<evidence type="ECO:0000313" key="8">
    <source>
        <dbReference type="EMBL" id="NKY23827.1"/>
    </source>
</evidence>
<dbReference type="EMBL" id="JAAXOX010000009">
    <property type="protein sequence ID" value="NKY23827.1"/>
    <property type="molecule type" value="Genomic_DNA"/>
</dbReference>
<evidence type="ECO:0000256" key="1">
    <source>
        <dbReference type="ARBA" id="ARBA00022741"/>
    </source>
</evidence>
<dbReference type="GO" id="GO:0016787">
    <property type="term" value="F:hydrolase activity"/>
    <property type="evidence" value="ECO:0007669"/>
    <property type="project" value="UniProtKB-UniRule"/>
</dbReference>
<evidence type="ECO:0000256" key="2">
    <source>
        <dbReference type="ARBA" id="ARBA00022801"/>
    </source>
</evidence>
<proteinExistence type="predicted"/>
<keyword evidence="3 5" id="KW-0347">Helicase</keyword>
<keyword evidence="2 5" id="KW-0378">Hydrolase</keyword>
<dbReference type="InterPro" id="IPR027417">
    <property type="entry name" value="P-loop_NTPase"/>
</dbReference>